<dbReference type="EMBL" id="FNTI01000001">
    <property type="protein sequence ID" value="SEE38901.1"/>
    <property type="molecule type" value="Genomic_DNA"/>
</dbReference>
<protein>
    <submittedName>
        <fullName evidence="1">Uncharacterized protein</fullName>
    </submittedName>
</protein>
<dbReference type="RefSeq" id="WP_171945011.1">
    <property type="nucleotide sequence ID" value="NZ_FNTI01000001.1"/>
</dbReference>
<dbReference type="Proteomes" id="UP000183208">
    <property type="component" value="Unassembled WGS sequence"/>
</dbReference>
<organism evidence="1 2">
    <name type="scientific">Bradyrhizobium lablabi</name>
    <dbReference type="NCBI Taxonomy" id="722472"/>
    <lineage>
        <taxon>Bacteria</taxon>
        <taxon>Pseudomonadati</taxon>
        <taxon>Pseudomonadota</taxon>
        <taxon>Alphaproteobacteria</taxon>
        <taxon>Hyphomicrobiales</taxon>
        <taxon>Nitrobacteraceae</taxon>
        <taxon>Bradyrhizobium</taxon>
    </lineage>
</organism>
<gene>
    <name evidence="1" type="ORF">SAMN05444171_7279</name>
</gene>
<dbReference type="AlphaFoldDB" id="A0A1M7I5S1"/>
<sequence length="55" mass="6617">MTEQEERLARERAEIAARVASFKKTQQKFEREREEYYATTLGKAWSGFNRPSFWT</sequence>
<proteinExistence type="predicted"/>
<evidence type="ECO:0000313" key="1">
    <source>
        <dbReference type="EMBL" id="SEE38901.1"/>
    </source>
</evidence>
<name>A0A1M7I5S1_9BRAD</name>
<accession>A0A1M7I5S1</accession>
<evidence type="ECO:0000313" key="2">
    <source>
        <dbReference type="Proteomes" id="UP000183208"/>
    </source>
</evidence>
<reference evidence="1 2" key="1">
    <citation type="submission" date="2016-10" db="EMBL/GenBank/DDBJ databases">
        <authorList>
            <person name="de Groot N.N."/>
        </authorList>
    </citation>
    <scope>NUCLEOTIDE SEQUENCE [LARGE SCALE GENOMIC DNA]</scope>
    <source>
        <strain evidence="1 2">GAS522</strain>
    </source>
</reference>